<dbReference type="EMBL" id="BMZO01000005">
    <property type="protein sequence ID" value="GHC71425.1"/>
    <property type="molecule type" value="Genomic_DNA"/>
</dbReference>
<keyword evidence="4" id="KW-1185">Reference proteome</keyword>
<evidence type="ECO:0000259" key="2">
    <source>
        <dbReference type="Pfam" id="PF16998"/>
    </source>
</evidence>
<reference evidence="3" key="2">
    <citation type="submission" date="2020-09" db="EMBL/GenBank/DDBJ databases">
        <authorList>
            <person name="Sun Q."/>
            <person name="Kim S."/>
        </authorList>
    </citation>
    <scope>NUCLEOTIDE SEQUENCE</scope>
    <source>
        <strain evidence="3">KCTC 42097</strain>
    </source>
</reference>
<dbReference type="InterPro" id="IPR032635">
    <property type="entry name" value="Anti_2"/>
</dbReference>
<protein>
    <recommendedName>
        <fullName evidence="2">Surface antigen domain-containing protein</fullName>
    </recommendedName>
</protein>
<proteinExistence type="predicted"/>
<sequence>MSVMGSAKQPPVDTDVRTGAVVSSSPAVDSAASSDMFTIRNAVTSTDLEQAAVQPLAWANAETGSRGIIEKIQQYEEQNRLCRKFEVLRESYKGVAMFDGDACVANNGEWMVRRFEQR</sequence>
<gene>
    <name evidence="3" type="ORF">GCM10010136_18600</name>
</gene>
<feature type="region of interest" description="Disordered" evidence="1">
    <location>
        <begin position="1"/>
        <end position="25"/>
    </location>
</feature>
<evidence type="ECO:0000313" key="3">
    <source>
        <dbReference type="EMBL" id="GHC71425.1"/>
    </source>
</evidence>
<reference evidence="3" key="1">
    <citation type="journal article" date="2014" name="Int. J. Syst. Evol. Microbiol.">
        <title>Complete genome sequence of Corynebacterium casei LMG S-19264T (=DSM 44701T), isolated from a smear-ripened cheese.</title>
        <authorList>
            <consortium name="US DOE Joint Genome Institute (JGI-PGF)"/>
            <person name="Walter F."/>
            <person name="Albersmeier A."/>
            <person name="Kalinowski J."/>
            <person name="Ruckert C."/>
        </authorList>
    </citation>
    <scope>NUCLEOTIDE SEQUENCE</scope>
    <source>
        <strain evidence="3">KCTC 42097</strain>
    </source>
</reference>
<evidence type="ECO:0000256" key="1">
    <source>
        <dbReference type="SAM" id="MobiDB-lite"/>
    </source>
</evidence>
<evidence type="ECO:0000313" key="4">
    <source>
        <dbReference type="Proteomes" id="UP000641137"/>
    </source>
</evidence>
<comment type="caution">
    <text evidence="3">The sequence shown here is derived from an EMBL/GenBank/DDBJ whole genome shotgun (WGS) entry which is preliminary data.</text>
</comment>
<dbReference type="AlphaFoldDB" id="A0A8J3GIC6"/>
<feature type="domain" description="Surface antigen" evidence="2">
    <location>
        <begin position="9"/>
        <end position="116"/>
    </location>
</feature>
<dbReference type="Proteomes" id="UP000641137">
    <property type="component" value="Unassembled WGS sequence"/>
</dbReference>
<name>A0A8J3GIC6_9HYPH</name>
<dbReference type="Pfam" id="PF16998">
    <property type="entry name" value="17kDa_Anti_2"/>
    <property type="match status" value="1"/>
</dbReference>
<accession>A0A8J3GIC6</accession>
<organism evidence="3 4">
    <name type="scientific">Limoniibacter endophyticus</name>
    <dbReference type="NCBI Taxonomy" id="1565040"/>
    <lineage>
        <taxon>Bacteria</taxon>
        <taxon>Pseudomonadati</taxon>
        <taxon>Pseudomonadota</taxon>
        <taxon>Alphaproteobacteria</taxon>
        <taxon>Hyphomicrobiales</taxon>
        <taxon>Bartonellaceae</taxon>
        <taxon>Limoniibacter</taxon>
    </lineage>
</organism>